<dbReference type="PANTHER" id="PTHR10566:SF113">
    <property type="entry name" value="PROTEIN ACTIVITY OF BC1 COMPLEX KINASE 7, CHLOROPLASTIC"/>
    <property type="match status" value="1"/>
</dbReference>
<keyword evidence="3" id="KW-1133">Transmembrane helix</keyword>
<dbReference type="AlphaFoldDB" id="A7VNH6"/>
<evidence type="ECO:0000313" key="6">
    <source>
        <dbReference type="EMBL" id="PEQ24878.1"/>
    </source>
</evidence>
<dbReference type="SUPFAM" id="SSF56112">
    <property type="entry name" value="Protein kinase-like (PK-like)"/>
    <property type="match status" value="1"/>
</dbReference>
<keyword evidence="3" id="KW-0472">Membrane</keyword>
<keyword evidence="8" id="KW-1185">Reference proteome</keyword>
<feature type="domain" description="ABC1 atypical kinase-like" evidence="4">
    <location>
        <begin position="91"/>
        <end position="333"/>
    </location>
</feature>
<dbReference type="HOGENOM" id="CLU_006533_0_2_9"/>
<dbReference type="eggNOG" id="COG0661">
    <property type="taxonomic scope" value="Bacteria"/>
</dbReference>
<name>A7VNH6_9FIRM</name>
<evidence type="ECO:0000313" key="8">
    <source>
        <dbReference type="Proteomes" id="UP000220611"/>
    </source>
</evidence>
<evidence type="ECO:0000259" key="4">
    <source>
        <dbReference type="Pfam" id="PF03109"/>
    </source>
</evidence>
<accession>A7VNH6</accession>
<evidence type="ECO:0000256" key="1">
    <source>
        <dbReference type="ARBA" id="ARBA00009670"/>
    </source>
</evidence>
<reference evidence="6 8" key="3">
    <citation type="submission" date="2017-07" db="EMBL/GenBank/DDBJ databases">
        <title>Prevalence of linear plasmids in Cutibacterium (Propionibacterium) acnes isolates obtained from prostatic tissue.</title>
        <authorList>
            <person name="Davidsson S."/>
            <person name="Carlsson J."/>
            <person name="Molling P."/>
            <person name="Andren O."/>
            <person name="Andersson S.-O."/>
            <person name="Brzuszkiewicz E."/>
            <person name="Poehlein A."/>
            <person name="Al-Zeer M."/>
            <person name="Brinkmann V."/>
            <person name="Scavenius C."/>
            <person name="Nazipi S."/>
            <person name="Soderquist B."/>
            <person name="Bruggemann H."/>
        </authorList>
    </citation>
    <scope>NUCLEOTIDE SEQUENCE [LARGE SCALE GENOMIC DNA]</scope>
    <source>
        <strain evidence="6 8">DSM 753</strain>
    </source>
</reference>
<dbReference type="CDD" id="cd05121">
    <property type="entry name" value="ABC1_ADCK3-like"/>
    <property type="match status" value="1"/>
</dbReference>
<protein>
    <submittedName>
        <fullName evidence="6">ABC transporter</fullName>
    </submittedName>
    <submittedName>
        <fullName evidence="5">ABC1 family protein</fullName>
    </submittedName>
</protein>
<keyword evidence="3" id="KW-0812">Transmembrane</keyword>
<dbReference type="InterPro" id="IPR050154">
    <property type="entry name" value="UbiB_kinase"/>
</dbReference>
<dbReference type="Pfam" id="PF03109">
    <property type="entry name" value="ABC1"/>
    <property type="match status" value="1"/>
</dbReference>
<dbReference type="EMBL" id="ABCB02000006">
    <property type="protein sequence ID" value="EDO63114.1"/>
    <property type="molecule type" value="Genomic_DNA"/>
</dbReference>
<dbReference type="PANTHER" id="PTHR10566">
    <property type="entry name" value="CHAPERONE-ACTIVITY OF BC1 COMPLEX CABC1 -RELATED"/>
    <property type="match status" value="1"/>
</dbReference>
<feature type="transmembrane region" description="Helical" evidence="3">
    <location>
        <begin position="494"/>
        <end position="515"/>
    </location>
</feature>
<dbReference type="OrthoDB" id="9795390at2"/>
<gene>
    <name evidence="6" type="ORF">CH238_05385</name>
    <name evidence="5" type="ORF">CLOLEP_00101</name>
</gene>
<evidence type="ECO:0000256" key="2">
    <source>
        <dbReference type="SAM" id="MobiDB-lite"/>
    </source>
</evidence>
<dbReference type="Proteomes" id="UP000003490">
    <property type="component" value="Unassembled WGS sequence"/>
</dbReference>
<comment type="caution">
    <text evidence="5">The sequence shown here is derived from an EMBL/GenBank/DDBJ whole genome shotgun (WGS) entry which is preliminary data.</text>
</comment>
<dbReference type="EMBL" id="NOXF01000003">
    <property type="protein sequence ID" value="PEQ24878.1"/>
    <property type="molecule type" value="Genomic_DNA"/>
</dbReference>
<dbReference type="InterPro" id="IPR004147">
    <property type="entry name" value="ABC1_dom"/>
</dbReference>
<evidence type="ECO:0000313" key="7">
    <source>
        <dbReference type="Proteomes" id="UP000003490"/>
    </source>
</evidence>
<dbReference type="InterPro" id="IPR011009">
    <property type="entry name" value="Kinase-like_dom_sf"/>
</dbReference>
<sequence>MTQTSNQNHENRKTPPVSVKEAGGSDNAAMGSRFRELLGILRRHDLVRGLTPEKLRAVLEDMGPTFIKLGQIMSMHPDILPKEYCQELSKLRADVKPLPFSEIKGVIEEEYKLPIQEVFAQIDAEPLGSASIAQVHKASLPDGRQVVLKVQRPGIQQIMANDILLLRKAAGLLKLLSGGDQPVDLDMVLTEMWAVAQEEMNFLKEAGNLLEFEDLNHEIAYIAAPKLEKELSTGKILVMEYIEGIPIDQIQTLEAMGYDMTEIGEKLADNYCKQIFDDAFFHADPHPGNIWIRDGKIVWLDFGMMGRLTARDKGLFRQAIAALANRDVYELKNVILTLGVVKGKVNHTRLYTDLDDFVTRYGDLNLGSLNMGQLLEELMDLAKTNGISLPAGLSMLGRGVMTIEGVITACCPQVSVIQIIVNHLAGGIKDQFNVRQAGISLWKALQGFLNKGVTVPAQFSDVLRMAAKGQTKLNLEIVGSEEPLQKIDRMVNKLALCMITAGLTVGSSLLCSIELEPKWGGIPWPAGVGYLLSLLFLGKLLWDMYRRKRKPK</sequence>
<feature type="transmembrane region" description="Helical" evidence="3">
    <location>
        <begin position="521"/>
        <end position="542"/>
    </location>
</feature>
<evidence type="ECO:0000313" key="5">
    <source>
        <dbReference type="EMBL" id="EDO63114.1"/>
    </source>
</evidence>
<comment type="similarity">
    <text evidence="1">Belongs to the protein kinase superfamily. ADCK protein kinase family.</text>
</comment>
<feature type="region of interest" description="Disordered" evidence="2">
    <location>
        <begin position="1"/>
        <end position="27"/>
    </location>
</feature>
<reference evidence="5 7" key="1">
    <citation type="submission" date="2007-08" db="EMBL/GenBank/DDBJ databases">
        <title>Draft genome sequence of Clostridium leptum (DSM 753).</title>
        <authorList>
            <person name="Sudarsanam P."/>
            <person name="Ley R."/>
            <person name="Guruge J."/>
            <person name="Turnbaugh P.J."/>
            <person name="Mahowald M."/>
            <person name="Liep D."/>
            <person name="Gordon J."/>
        </authorList>
    </citation>
    <scope>NUCLEOTIDE SEQUENCE [LARGE SCALE GENOMIC DNA]</scope>
    <source>
        <strain evidence="5 7">DSM 753</strain>
    </source>
</reference>
<dbReference type="Proteomes" id="UP000220611">
    <property type="component" value="Unassembled WGS sequence"/>
</dbReference>
<reference evidence="5 7" key="2">
    <citation type="submission" date="2007-08" db="EMBL/GenBank/DDBJ databases">
        <authorList>
            <person name="Fulton L."/>
            <person name="Clifton S."/>
            <person name="Fulton B."/>
            <person name="Xu J."/>
            <person name="Minx P."/>
            <person name="Pepin K.H."/>
            <person name="Johnson M."/>
            <person name="Thiruvilangam P."/>
            <person name="Bhonagiri V."/>
            <person name="Nash W.E."/>
            <person name="Wang C."/>
            <person name="Mardis E.R."/>
            <person name="Wilson R.K."/>
        </authorList>
    </citation>
    <scope>NUCLEOTIDE SEQUENCE [LARGE SCALE GENOMIC DNA]</scope>
    <source>
        <strain evidence="5 7">DSM 753</strain>
    </source>
</reference>
<proteinExistence type="inferred from homology"/>
<evidence type="ECO:0000256" key="3">
    <source>
        <dbReference type="SAM" id="Phobius"/>
    </source>
</evidence>
<organism evidence="5 7">
    <name type="scientific">[Clostridium] leptum DSM 753</name>
    <dbReference type="NCBI Taxonomy" id="428125"/>
    <lineage>
        <taxon>Bacteria</taxon>
        <taxon>Bacillati</taxon>
        <taxon>Bacillota</taxon>
        <taxon>Clostridia</taxon>
        <taxon>Eubacteriales</taxon>
        <taxon>Oscillospiraceae</taxon>
        <taxon>Oscillospiraceae incertae sedis</taxon>
    </lineage>
</organism>